<gene>
    <name evidence="3" type="primary">dprA</name>
    <name evidence="3" type="ORF">M3202_03725</name>
</gene>
<reference evidence="3" key="1">
    <citation type="submission" date="2022-05" db="EMBL/GenBank/DDBJ databases">
        <title>Comparative Genomics of Spacecraft Associated Microbes.</title>
        <authorList>
            <person name="Tran M.T."/>
            <person name="Wright A."/>
            <person name="Seuylemezian A."/>
            <person name="Eisen J."/>
            <person name="Coil D."/>
        </authorList>
    </citation>
    <scope>NUCLEOTIDE SEQUENCE</scope>
    <source>
        <strain evidence="3">214.1.1</strain>
    </source>
</reference>
<dbReference type="GO" id="GO:0009294">
    <property type="term" value="P:DNA-mediated transformation"/>
    <property type="evidence" value="ECO:0007669"/>
    <property type="project" value="InterPro"/>
</dbReference>
<evidence type="ECO:0000259" key="2">
    <source>
        <dbReference type="Pfam" id="PF02481"/>
    </source>
</evidence>
<dbReference type="AlphaFoldDB" id="A0A9X2IMV8"/>
<dbReference type="SUPFAM" id="SSF102405">
    <property type="entry name" value="MCP/YpsA-like"/>
    <property type="match status" value="1"/>
</dbReference>
<dbReference type="PANTHER" id="PTHR43022">
    <property type="entry name" value="PROTEIN SMF"/>
    <property type="match status" value="1"/>
</dbReference>
<dbReference type="NCBIfam" id="TIGR00732">
    <property type="entry name" value="dprA"/>
    <property type="match status" value="1"/>
</dbReference>
<proteinExistence type="inferred from homology"/>
<dbReference type="Pfam" id="PF02481">
    <property type="entry name" value="DNA_processg_A"/>
    <property type="match status" value="1"/>
</dbReference>
<dbReference type="RefSeq" id="WP_251222002.1">
    <property type="nucleotide sequence ID" value="NZ_JAMBOL010000002.1"/>
</dbReference>
<dbReference type="Proteomes" id="UP001139179">
    <property type="component" value="Unassembled WGS sequence"/>
</dbReference>
<evidence type="ECO:0000313" key="4">
    <source>
        <dbReference type="Proteomes" id="UP001139179"/>
    </source>
</evidence>
<dbReference type="InterPro" id="IPR003488">
    <property type="entry name" value="DprA"/>
</dbReference>
<accession>A0A9X2IMV8</accession>
<keyword evidence="4" id="KW-1185">Reference proteome</keyword>
<dbReference type="PANTHER" id="PTHR43022:SF1">
    <property type="entry name" value="PROTEIN SMF"/>
    <property type="match status" value="1"/>
</dbReference>
<comment type="caution">
    <text evidence="3">The sequence shown here is derived from an EMBL/GenBank/DDBJ whole genome shotgun (WGS) entry which is preliminary data.</text>
</comment>
<protein>
    <submittedName>
        <fullName evidence="3">DNA-processing protein DprA</fullName>
    </submittedName>
</protein>
<evidence type="ECO:0000256" key="1">
    <source>
        <dbReference type="ARBA" id="ARBA00006525"/>
    </source>
</evidence>
<feature type="domain" description="Smf/DprA SLOG" evidence="2">
    <location>
        <begin position="81"/>
        <end position="289"/>
    </location>
</feature>
<dbReference type="Gene3D" id="3.40.50.450">
    <property type="match status" value="1"/>
</dbReference>
<comment type="similarity">
    <text evidence="1">Belongs to the DprA/Smf family.</text>
</comment>
<evidence type="ECO:0000313" key="3">
    <source>
        <dbReference type="EMBL" id="MCM3713181.1"/>
    </source>
</evidence>
<sequence>MTTFRMKWIHLHSCFGANRKLFQKIIDDDPELHFIYQYRPADLEKVFTLPPTKAMMLHQTLHRISPAQLEQLFQEQGICPITLHDSTYPCLLQHIYDPPFVLYTQGLQHILANKRTVAVVGTRKPTEAGMKSAAYFVHALVENDWTIVSGLARGIDAHAHQQAIRTNGRTIAVLASGFHFPYPQESKSLFQYMAKWQLLVSEYPPWVRPRKWHFPVRNRIVSGLSQAVVVIEAKKKSGSLITADQALEQGRDVFAVPGSIFSAESEGTNRLIQQGAKLILTKEDLLQELPNVTGKS</sequence>
<dbReference type="InterPro" id="IPR057666">
    <property type="entry name" value="DrpA_SLOG"/>
</dbReference>
<name>A0A9X2IMV8_9BACI</name>
<organism evidence="3 4">
    <name type="scientific">Halalkalibacter oceani</name>
    <dbReference type="NCBI Taxonomy" id="1653776"/>
    <lineage>
        <taxon>Bacteria</taxon>
        <taxon>Bacillati</taxon>
        <taxon>Bacillota</taxon>
        <taxon>Bacilli</taxon>
        <taxon>Bacillales</taxon>
        <taxon>Bacillaceae</taxon>
        <taxon>Halalkalibacter</taxon>
    </lineage>
</organism>
<dbReference type="EMBL" id="JAMBOL010000002">
    <property type="protein sequence ID" value="MCM3713181.1"/>
    <property type="molecule type" value="Genomic_DNA"/>
</dbReference>